<feature type="compositionally biased region" description="Basic and acidic residues" evidence="1">
    <location>
        <begin position="1452"/>
        <end position="1473"/>
    </location>
</feature>
<feature type="compositionally biased region" description="Polar residues" evidence="1">
    <location>
        <begin position="550"/>
        <end position="566"/>
    </location>
</feature>
<feature type="region of interest" description="Disordered" evidence="1">
    <location>
        <begin position="1545"/>
        <end position="1690"/>
    </location>
</feature>
<evidence type="ECO:0000313" key="4">
    <source>
        <dbReference type="Proteomes" id="UP000226192"/>
    </source>
</evidence>
<feature type="transmembrane region" description="Helical" evidence="2">
    <location>
        <begin position="113"/>
        <end position="132"/>
    </location>
</feature>
<feature type="transmembrane region" description="Helical" evidence="2">
    <location>
        <begin position="144"/>
        <end position="169"/>
    </location>
</feature>
<feature type="compositionally biased region" description="Pro residues" evidence="1">
    <location>
        <begin position="804"/>
        <end position="813"/>
    </location>
</feature>
<feature type="compositionally biased region" description="Basic and acidic residues" evidence="1">
    <location>
        <begin position="1585"/>
        <end position="1594"/>
    </location>
</feature>
<feature type="region of interest" description="Disordered" evidence="1">
    <location>
        <begin position="486"/>
        <end position="702"/>
    </location>
</feature>
<feature type="region of interest" description="Disordered" evidence="1">
    <location>
        <begin position="434"/>
        <end position="469"/>
    </location>
</feature>
<keyword evidence="2" id="KW-1133">Transmembrane helix</keyword>
<feature type="compositionally biased region" description="Low complexity" evidence="1">
    <location>
        <begin position="1087"/>
        <end position="1101"/>
    </location>
</feature>
<feature type="compositionally biased region" description="Low complexity" evidence="1">
    <location>
        <begin position="849"/>
        <end position="860"/>
    </location>
</feature>
<feature type="transmembrane region" description="Helical" evidence="2">
    <location>
        <begin position="190"/>
        <end position="211"/>
    </location>
</feature>
<feature type="compositionally biased region" description="Polar residues" evidence="1">
    <location>
        <begin position="508"/>
        <end position="517"/>
    </location>
</feature>
<feature type="compositionally biased region" description="Acidic residues" evidence="1">
    <location>
        <begin position="1378"/>
        <end position="1409"/>
    </location>
</feature>
<feature type="region of interest" description="Disordered" evidence="1">
    <location>
        <begin position="248"/>
        <end position="280"/>
    </location>
</feature>
<feature type="region of interest" description="Disordered" evidence="1">
    <location>
        <begin position="1441"/>
        <end position="1509"/>
    </location>
</feature>
<feature type="region of interest" description="Disordered" evidence="1">
    <location>
        <begin position="1133"/>
        <end position="1217"/>
    </location>
</feature>
<feature type="transmembrane region" description="Helical" evidence="2">
    <location>
        <begin position="45"/>
        <end position="68"/>
    </location>
</feature>
<accession>A0A2C5YEP7</accession>
<organism evidence="3 4">
    <name type="scientific">Ophiocordyceps australis</name>
    <dbReference type="NCBI Taxonomy" id="1399860"/>
    <lineage>
        <taxon>Eukaryota</taxon>
        <taxon>Fungi</taxon>
        <taxon>Dikarya</taxon>
        <taxon>Ascomycota</taxon>
        <taxon>Pezizomycotina</taxon>
        <taxon>Sordariomycetes</taxon>
        <taxon>Hypocreomycetidae</taxon>
        <taxon>Hypocreales</taxon>
        <taxon>Ophiocordycipitaceae</taxon>
        <taxon>Ophiocordyceps</taxon>
    </lineage>
</organism>
<feature type="compositionally biased region" description="Polar residues" evidence="1">
    <location>
        <begin position="1489"/>
        <end position="1502"/>
    </location>
</feature>
<dbReference type="EMBL" id="NJET01000012">
    <property type="protein sequence ID" value="PHH65950.1"/>
    <property type="molecule type" value="Genomic_DNA"/>
</dbReference>
<feature type="compositionally biased region" description="Polar residues" evidence="1">
    <location>
        <begin position="1029"/>
        <end position="1038"/>
    </location>
</feature>
<feature type="compositionally biased region" description="Polar residues" evidence="1">
    <location>
        <begin position="756"/>
        <end position="768"/>
    </location>
</feature>
<feature type="compositionally biased region" description="Basic and acidic residues" evidence="1">
    <location>
        <begin position="652"/>
        <end position="661"/>
    </location>
</feature>
<feature type="region of interest" description="Disordered" evidence="1">
    <location>
        <begin position="294"/>
        <end position="325"/>
    </location>
</feature>
<feature type="region of interest" description="Disordered" evidence="1">
    <location>
        <begin position="1081"/>
        <end position="1118"/>
    </location>
</feature>
<sequence>MAEPGRDQALAATFAFGVVAVAAVVTAIVYIRGSGASSFFRDGPRLVLAGFLAFSLLWAVLGFIGTLISTTAVTGCQVSISFGSAFDQLARIFLGEFIFLAMKKTTRASFGSVFPQLVFLVRFVLGGVFVGVQRPQFKPVCVPVTLIFALAIAVLAMDAFIILMLLVRASSVGIFRDVQDKTFEWRRSRAVLFILLGFAMWTALSIPMILGAPSFELVIRTVLPVVGSLIAIIVVAICHNSFKNKWHGGARPGSPTGSVADDFSPPPTAESGRGVQTRDIAKPVIGPSTAVVKTDAKTAAAREGPPREDKRTLPIISRPSPGQVDAGVGGVPVKGQLFPPMNQASAVKGQPLPSISQPGLGQADAGVGGVPVKGQLFPPPRAQATVSSARGVVNKTAVKGGKLVISYPVTNDDEHGNRPDQVVPTVDLATAARNERAKREAEGYLPAPRAAEASNPARLRGPDKPLDPIIEAAGDSEAMAATTWAELSPRSNELRRRSPRQQSSASATPVTPMTPLSSAGYADKTPGTAMARSLTLAGPESPLRPASPPKSATQLGSSTSADSLDGNSMRRPRSSSAPTSPRRSRAATVIFTDPNPPPRIPSQYTPTRDTLEILVPPLPPLPQRESPQPIDAAAFGSRAPLASLSRSGSVKSDIRPSRQKAESPPPVPTVKTPVQMRHLNGIPNNPRSRSVRRAPVATEGAKEAKVLFVEGADEGDLRAAHEQLSRSESNASKAESVANGARRISLKPAAQDWSLAKQSSKTSQNGSQDDSKEADKPTLGQVSPPRKTPEANKESSSPDIDDLPSPPRAPRQPPTVAKNIGPRFAQSGSRVAPGQRPGVGTLKMMAGPRSRFSVSTTVSSIDDGQASPASTRVWAQDARRQSSPVLPADDLKMSVSSQEAPKGRLSRLNPQVASKGLPAEVETTAMSPWLAPHSLNAFQGSDSALSTDDDDGRETVMVMLDQSTEHKAEAETNNGGSWHRRVGQECPAFSDRMDSTKRRSGQRPPPLPLAKASKPRGGAVAYQPRPVDSPQSASNRIQQELRKLEEPDDAVSDADQGRMSLLADIESEMGLQENQWRKMRQTYARESTSTMASSPKSSPPTAVLPLHDEHGDLPARLMNQDYGVLSPYSPVTATASQMQISRPKRASGPESLDKGKAVEARDESTMEDDVSTPKQTRAPKQAVASDASTQGVESTSSSHVSTLSSTSNYDDDPDLLNMSTVDQEEQSLPFVAPKQRGDVAHKAAPPLEAAAEASVVTSAPQAVPAAPSTLQSQPPMPPIPSNRATRPPRRSRRITALPDIVENPEPLVDNKGPLGLFQFPWGERSDTATIPLRDPFGLGSMNMGLPLGAVSGMLPGYPSLGSQNRGSQPQSYPSSFFDDYDDDDDDDDEASSSDDETLSEDDYDVEETDGEPRRHGQGGGGDSFDDKTLWEIANLLRTDKVPSRKSLFPESSGDRRGEASGTKSDDDNGLRLDEVDEAQGLAAEDKKPTPSQLWTPTAQVVSQPVPRGLADASEESWKAYTAKDEPAARVASRWLEPLAITSDSLWHSRDRGGEDETEVADASALWAANPRESAEAKDATTLMREGFDGLEESRSSWPSLLGQANSVKEIQEADAASPKSVKETQEAETSPSKSTKQASAPQGGTWFKRLFSSKARQAKPEPLPPRAAATQQPKDGTLAVEGLEPGTKSLWWNGPQPPSSLSKGMPQPSVGEWTGYLVSEAATVKRAPRATRDLGSWQAIGSRELWAAQESAEESVKGPGLLWQPDRLAQEGPMGAKADEEAQVCARPGLWQPPVEAKAPMLGISSHSISLDEPMSSLMPKGGALRKLPLAKLESSHLWLPRPQGGSSHDWLSLCLVRPSTPGAASSASDGGSPFTDASSVYSARTGASTLGSIYPPGSPAEPLPPLATLAEWETGKRRLGKRTTEEDWTAALNEALAR</sequence>
<keyword evidence="2" id="KW-0472">Membrane</keyword>
<feature type="compositionally biased region" description="Basic and acidic residues" evidence="1">
    <location>
        <begin position="1151"/>
        <end position="1164"/>
    </location>
</feature>
<dbReference type="OrthoDB" id="5370537at2759"/>
<reference evidence="3 4" key="1">
    <citation type="submission" date="2017-06" db="EMBL/GenBank/DDBJ databases">
        <title>Ant-infecting Ophiocordyceps genomes reveal a high diversity of potential behavioral manipulation genes and a possible major role for enterotoxins.</title>
        <authorList>
            <person name="De Bekker C."/>
            <person name="Evans H.C."/>
            <person name="Brachmann A."/>
            <person name="Hughes D.P."/>
        </authorList>
    </citation>
    <scope>NUCLEOTIDE SEQUENCE [LARGE SCALE GENOMIC DNA]</scope>
    <source>
        <strain evidence="3 4">Map64</strain>
    </source>
</reference>
<protein>
    <submittedName>
        <fullName evidence="3">Uncharacterized protein</fullName>
    </submittedName>
</protein>
<evidence type="ECO:0000256" key="2">
    <source>
        <dbReference type="SAM" id="Phobius"/>
    </source>
</evidence>
<evidence type="ECO:0000313" key="3">
    <source>
        <dbReference type="EMBL" id="PHH65950.1"/>
    </source>
</evidence>
<feature type="compositionally biased region" description="Low complexity" evidence="1">
    <location>
        <begin position="1194"/>
        <end position="1207"/>
    </location>
</feature>
<feature type="region of interest" description="Disordered" evidence="1">
    <location>
        <begin position="718"/>
        <end position="914"/>
    </location>
</feature>
<feature type="compositionally biased region" description="Polar residues" evidence="1">
    <location>
        <begin position="1627"/>
        <end position="1642"/>
    </location>
</feature>
<comment type="caution">
    <text evidence="3">The sequence shown here is derived from an EMBL/GenBank/DDBJ whole genome shotgun (WGS) entry which is preliminary data.</text>
</comment>
<keyword evidence="4" id="KW-1185">Reference proteome</keyword>
<dbReference type="STRING" id="1399860.A0A2C5YEP7"/>
<dbReference type="Proteomes" id="UP000226192">
    <property type="component" value="Unassembled WGS sequence"/>
</dbReference>
<feature type="compositionally biased region" description="Polar residues" evidence="1">
    <location>
        <begin position="1360"/>
        <end position="1370"/>
    </location>
</feature>
<evidence type="ECO:0000256" key="1">
    <source>
        <dbReference type="SAM" id="MobiDB-lite"/>
    </source>
</evidence>
<feature type="compositionally biased region" description="Low complexity" evidence="1">
    <location>
        <begin position="1243"/>
        <end position="1259"/>
    </location>
</feature>
<gene>
    <name evidence="3" type="ORF">CDD81_898</name>
</gene>
<name>A0A2C5YEP7_9HYPO</name>
<proteinExistence type="predicted"/>
<feature type="compositionally biased region" description="Polar residues" evidence="1">
    <location>
        <begin position="1595"/>
        <end position="1608"/>
    </location>
</feature>
<feature type="transmembrane region" description="Helical" evidence="2">
    <location>
        <begin position="12"/>
        <end position="33"/>
    </location>
</feature>
<feature type="region of interest" description="Disordered" evidence="1">
    <location>
        <begin position="1230"/>
        <end position="1290"/>
    </location>
</feature>
<keyword evidence="2" id="KW-0812">Transmembrane</keyword>
<feature type="region of interest" description="Disordered" evidence="1">
    <location>
        <begin position="962"/>
        <end position="1058"/>
    </location>
</feature>
<feature type="region of interest" description="Disordered" evidence="1">
    <location>
        <begin position="1359"/>
        <end position="1427"/>
    </location>
</feature>